<keyword evidence="2" id="KW-1185">Reference proteome</keyword>
<sequence>MRRETGAAPEEVGAERELERRLILATPADSVRGMFFRSVLEVMWALGDEASVEHCVEVCGRRKFADFTCYPTSDFLLLLWTAARLLGTAYGDFPGALRALGRRGATDLFASSTGRPLQSLMAGNPQRLLDSLPMAYAAASANGGSCVVVWARSGSALVRLEQDFLPRAYVEGALAAALEVVGTREPRVWSRQLEPLSSEYVLSWG</sequence>
<dbReference type="RefSeq" id="WP_267536847.1">
    <property type="nucleotide sequence ID" value="NZ_JAPNKA010000001.1"/>
</dbReference>
<protein>
    <submittedName>
        <fullName evidence="1">DUF2378 family protein</fullName>
    </submittedName>
</protein>
<dbReference type="NCBIfam" id="TIGR02265">
    <property type="entry name" value="Mxa_TIGR02265"/>
    <property type="match status" value="1"/>
</dbReference>
<comment type="caution">
    <text evidence="1">The sequence shown here is derived from an EMBL/GenBank/DDBJ whole genome shotgun (WGS) entry which is preliminary data.</text>
</comment>
<proteinExistence type="predicted"/>
<dbReference type="InterPro" id="IPR011751">
    <property type="entry name" value="Mxa_paralog_2265"/>
</dbReference>
<gene>
    <name evidence="1" type="ORF">OV287_26610</name>
</gene>
<dbReference type="EMBL" id="JAPNKA010000001">
    <property type="protein sequence ID" value="MCY1078051.1"/>
    <property type="molecule type" value="Genomic_DNA"/>
</dbReference>
<dbReference type="Pfam" id="PF09536">
    <property type="entry name" value="DUF2378"/>
    <property type="match status" value="1"/>
</dbReference>
<dbReference type="Proteomes" id="UP001207654">
    <property type="component" value="Unassembled WGS sequence"/>
</dbReference>
<evidence type="ECO:0000313" key="2">
    <source>
        <dbReference type="Proteomes" id="UP001207654"/>
    </source>
</evidence>
<accession>A0ABT4A9M8</accession>
<name>A0ABT4A9M8_9BACT</name>
<reference evidence="1 2" key="1">
    <citation type="submission" date="2022-11" db="EMBL/GenBank/DDBJ databases">
        <title>Minimal conservation of predation-associated metabolite biosynthetic gene clusters underscores biosynthetic potential of Myxococcota including descriptions for ten novel species: Archangium lansinium sp. nov., Myxococcus landrumus sp. nov., Nannocystis bai.</title>
        <authorList>
            <person name="Ahearne A."/>
            <person name="Stevens C."/>
            <person name="Phillips K."/>
        </authorList>
    </citation>
    <scope>NUCLEOTIDE SEQUENCE [LARGE SCALE GENOMIC DNA]</scope>
    <source>
        <strain evidence="1 2">MIWBW</strain>
    </source>
</reference>
<evidence type="ECO:0000313" key="1">
    <source>
        <dbReference type="EMBL" id="MCY1078051.1"/>
    </source>
</evidence>
<organism evidence="1 2">
    <name type="scientific">Archangium lansingense</name>
    <dbReference type="NCBI Taxonomy" id="2995310"/>
    <lineage>
        <taxon>Bacteria</taxon>
        <taxon>Pseudomonadati</taxon>
        <taxon>Myxococcota</taxon>
        <taxon>Myxococcia</taxon>
        <taxon>Myxococcales</taxon>
        <taxon>Cystobacterineae</taxon>
        <taxon>Archangiaceae</taxon>
        <taxon>Archangium</taxon>
    </lineage>
</organism>